<reference evidence="2 3" key="1">
    <citation type="journal article" date="2017" name="G3 (Bethesda)">
        <title>First Draft Genome Sequence of the Pathogenic Fungus Lomentospora prolificans (Formerly Scedosporium prolificans).</title>
        <authorList>
            <person name="Luo R."/>
            <person name="Zimin A."/>
            <person name="Workman R."/>
            <person name="Fan Y."/>
            <person name="Pertea G."/>
            <person name="Grossman N."/>
            <person name="Wear M.P."/>
            <person name="Jia B."/>
            <person name="Miller H."/>
            <person name="Casadevall A."/>
            <person name="Timp W."/>
            <person name="Zhang S.X."/>
            <person name="Salzberg S.L."/>
        </authorList>
    </citation>
    <scope>NUCLEOTIDE SEQUENCE [LARGE SCALE GENOMIC DNA]</scope>
    <source>
        <strain evidence="2 3">JHH-5317</strain>
    </source>
</reference>
<feature type="region of interest" description="Disordered" evidence="1">
    <location>
        <begin position="77"/>
        <end position="116"/>
    </location>
</feature>
<comment type="caution">
    <text evidence="2">The sequence shown here is derived from an EMBL/GenBank/DDBJ whole genome shotgun (WGS) entry which is preliminary data.</text>
</comment>
<dbReference type="EMBL" id="NLAX01000010">
    <property type="protein sequence ID" value="PKS09878.1"/>
    <property type="molecule type" value="Genomic_DNA"/>
</dbReference>
<evidence type="ECO:0000256" key="1">
    <source>
        <dbReference type="SAM" id="MobiDB-lite"/>
    </source>
</evidence>
<evidence type="ECO:0008006" key="4">
    <source>
        <dbReference type="Google" id="ProtNLM"/>
    </source>
</evidence>
<dbReference type="AlphaFoldDB" id="A0A2N3NBS7"/>
<gene>
    <name evidence="2" type="ORF">jhhlp_004501</name>
</gene>
<dbReference type="FunCoup" id="A0A2N3NBS7">
    <property type="interactions" value="30"/>
</dbReference>
<accession>A0A2N3NBS7</accession>
<proteinExistence type="predicted"/>
<sequence>MFFFFVFGEHTFRKSVAGYENIVCQCYNCGNMSGRVLKSNPWFTLCWIPIIPLSIKGYKDVTCHICNFRQPLENRPDVTAMANGQGPPPGQWGPPQQGPPQGWSSPSPQGQPARYG</sequence>
<dbReference type="STRING" id="41688.A0A2N3NBS7"/>
<dbReference type="PANTHER" id="PTHR28139">
    <property type="entry name" value="UPF0768 PROTEIN YBL029C-A"/>
    <property type="match status" value="1"/>
</dbReference>
<dbReference type="InParanoid" id="A0A2N3NBS7"/>
<keyword evidence="3" id="KW-1185">Reference proteome</keyword>
<evidence type="ECO:0000313" key="2">
    <source>
        <dbReference type="EMBL" id="PKS09878.1"/>
    </source>
</evidence>
<organism evidence="2 3">
    <name type="scientific">Lomentospora prolificans</name>
    <dbReference type="NCBI Taxonomy" id="41688"/>
    <lineage>
        <taxon>Eukaryota</taxon>
        <taxon>Fungi</taxon>
        <taxon>Dikarya</taxon>
        <taxon>Ascomycota</taxon>
        <taxon>Pezizomycotina</taxon>
        <taxon>Sordariomycetes</taxon>
        <taxon>Hypocreomycetidae</taxon>
        <taxon>Microascales</taxon>
        <taxon>Microascaceae</taxon>
        <taxon>Lomentospora</taxon>
    </lineage>
</organism>
<name>A0A2N3NBS7_9PEZI</name>
<feature type="compositionally biased region" description="Pro residues" evidence="1">
    <location>
        <begin position="86"/>
        <end position="98"/>
    </location>
</feature>
<dbReference type="OrthoDB" id="5545479at2759"/>
<dbReference type="VEuPathDB" id="FungiDB:jhhlp_004501"/>
<protein>
    <recommendedName>
        <fullName evidence="4">Zinc-ribbon 15 domain-containing protein</fullName>
    </recommendedName>
</protein>
<feature type="compositionally biased region" description="Low complexity" evidence="1">
    <location>
        <begin position="99"/>
        <end position="116"/>
    </location>
</feature>
<dbReference type="PANTHER" id="PTHR28139:SF1">
    <property type="entry name" value="UPF0768 PROTEIN YBL029C-A"/>
    <property type="match status" value="1"/>
</dbReference>
<evidence type="ECO:0000313" key="3">
    <source>
        <dbReference type="Proteomes" id="UP000233524"/>
    </source>
</evidence>
<dbReference type="Proteomes" id="UP000233524">
    <property type="component" value="Unassembled WGS sequence"/>
</dbReference>